<gene>
    <name evidence="1" type="ORF">V1525DRAFT_409283</name>
</gene>
<evidence type="ECO:0000313" key="1">
    <source>
        <dbReference type="EMBL" id="KAK9235699.1"/>
    </source>
</evidence>
<accession>A0ACC3SVK2</accession>
<proteinExistence type="predicted"/>
<protein>
    <submittedName>
        <fullName evidence="1">Uncharacterized protein</fullName>
    </submittedName>
</protein>
<reference evidence="2" key="1">
    <citation type="journal article" date="2024" name="Front. Bioeng. Biotechnol.">
        <title>Genome-scale model development and genomic sequencing of the oleaginous clade Lipomyces.</title>
        <authorList>
            <person name="Czajka J.J."/>
            <person name="Han Y."/>
            <person name="Kim J."/>
            <person name="Mondo S.J."/>
            <person name="Hofstad B.A."/>
            <person name="Robles A."/>
            <person name="Haridas S."/>
            <person name="Riley R."/>
            <person name="LaButti K."/>
            <person name="Pangilinan J."/>
            <person name="Andreopoulos W."/>
            <person name="Lipzen A."/>
            <person name="Yan J."/>
            <person name="Wang M."/>
            <person name="Ng V."/>
            <person name="Grigoriev I.V."/>
            <person name="Spatafora J.W."/>
            <person name="Magnuson J.K."/>
            <person name="Baker S.E."/>
            <person name="Pomraning K.R."/>
        </authorList>
    </citation>
    <scope>NUCLEOTIDE SEQUENCE [LARGE SCALE GENOMIC DNA]</scope>
    <source>
        <strain evidence="2">CBS 7786</strain>
    </source>
</reference>
<evidence type="ECO:0000313" key="2">
    <source>
        <dbReference type="Proteomes" id="UP001433508"/>
    </source>
</evidence>
<comment type="caution">
    <text evidence="1">The sequence shown here is derived from an EMBL/GenBank/DDBJ whole genome shotgun (WGS) entry which is preliminary data.</text>
</comment>
<dbReference type="EMBL" id="MU971407">
    <property type="protein sequence ID" value="KAK9235699.1"/>
    <property type="molecule type" value="Genomic_DNA"/>
</dbReference>
<dbReference type="Proteomes" id="UP001433508">
    <property type="component" value="Unassembled WGS sequence"/>
</dbReference>
<organism evidence="1 2">
    <name type="scientific">Lipomyces kononenkoae</name>
    <name type="common">Yeast</name>
    <dbReference type="NCBI Taxonomy" id="34357"/>
    <lineage>
        <taxon>Eukaryota</taxon>
        <taxon>Fungi</taxon>
        <taxon>Dikarya</taxon>
        <taxon>Ascomycota</taxon>
        <taxon>Saccharomycotina</taxon>
        <taxon>Lipomycetes</taxon>
        <taxon>Lipomycetales</taxon>
        <taxon>Lipomycetaceae</taxon>
        <taxon>Lipomyces</taxon>
    </lineage>
</organism>
<sequence length="322" mass="34986">MPSSSSTCAPTVISSLTAHFSSPREYRQQYRTAPSSSPSSSSSVPSASFRNITSAGVRSDLQVDEEYSADFSPESFTKRLFFRNYTTAPPTQTPLLPATPCVPVRPLDTNKGYPLPTNCFADIDWIAEYNSNNAYTAVLTPPECPNALPRTIPTGASSSTVCTLNQSSPLKQQPKLPSVTNSLVQTDIDGDDSKFWYKSTTRFASPEDEWDYERLRRRIREYTSANKSGSSVISTGQVTREGLGPAAAVNETVRRTAVRRLKSVLAHLTGADNPDTVNSASDSCATDDMGLDSDQIDIGRLRMAIEELSGGSSEEWTHSGSK</sequence>
<name>A0ACC3SVK2_LIPKO</name>
<keyword evidence="2" id="KW-1185">Reference proteome</keyword>